<organism evidence="2 3">
    <name type="scientific">Vibrio parahaemolyticus</name>
    <dbReference type="NCBI Taxonomy" id="670"/>
    <lineage>
        <taxon>Bacteria</taxon>
        <taxon>Pseudomonadati</taxon>
        <taxon>Pseudomonadota</taxon>
        <taxon>Gammaproteobacteria</taxon>
        <taxon>Vibrionales</taxon>
        <taxon>Vibrionaceae</taxon>
        <taxon>Vibrio</taxon>
    </lineage>
</organism>
<keyword evidence="3" id="KW-1185">Reference proteome</keyword>
<comment type="caution">
    <text evidence="2">The sequence shown here is derived from an EMBL/GenBank/DDBJ whole genome shotgun (WGS) entry which is preliminary data.</text>
</comment>
<feature type="region of interest" description="Disordered" evidence="1">
    <location>
        <begin position="96"/>
        <end position="128"/>
    </location>
</feature>
<accession>A0AAX0MAZ6</accession>
<feature type="compositionally biased region" description="Polar residues" evidence="1">
    <location>
        <begin position="96"/>
        <end position="127"/>
    </location>
</feature>
<dbReference type="EMBL" id="LHQV01000019">
    <property type="protein sequence ID" value="OQJ97613.1"/>
    <property type="molecule type" value="Genomic_DNA"/>
</dbReference>
<evidence type="ECO:0000313" key="2">
    <source>
        <dbReference type="EMBL" id="OQJ97613.1"/>
    </source>
</evidence>
<protein>
    <submittedName>
        <fullName evidence="2">Uncharacterized protein</fullName>
    </submittedName>
</protein>
<name>A0AAX0MAZ6_VIBPH</name>
<sequence length="330" mass="37167">MQHTKHKKHKHKMKINKFNDFLDAVEDALLYSKETVSCQHGLEKINHALFKLSDIRLETPSREDEGFIEYICSELANEHELALEDQARLSDENQKSLNFESTSPSTSPIEDLSQNSTLDMTQDNSVSEQDKRLELIRAELDEDDDVFFQPQGEPSFSAGHFGQAVNPSNHVSNTAFQADTASDIEVVIDKNKLYKKYISVMIENGHSGASVESIKKSAIFIDNFSHYINSSFSPSMSVDSLIESFAVGGDANKIFGHKKVMGDLILKIPESYFQTSVSRSGHEATKDNIDRVKNCFVSKFVFDKKYSEIMKEALLTLDNDSVIDLLMGFD</sequence>
<dbReference type="AlphaFoldDB" id="A0AAX0MAZ6"/>
<dbReference type="Proteomes" id="UP000191946">
    <property type="component" value="Unassembled WGS sequence"/>
</dbReference>
<reference evidence="2 3" key="1">
    <citation type="submission" date="2015-08" db="EMBL/GenBank/DDBJ databases">
        <title>Draft Genome Sequences of Vibrio parahaemolyticus Strains.</title>
        <authorList>
            <person name="Gonzalez-Escalona N."/>
            <person name="DePaola A."/>
        </authorList>
    </citation>
    <scope>NUCLEOTIDE SEQUENCE [LARGE SCALE GENOMIC DNA]</scope>
    <source>
        <strain evidence="2 3">CFSAN001621</strain>
    </source>
</reference>
<evidence type="ECO:0000256" key="1">
    <source>
        <dbReference type="SAM" id="MobiDB-lite"/>
    </source>
</evidence>
<gene>
    <name evidence="2" type="ORF">AKG60_18955</name>
</gene>
<evidence type="ECO:0000313" key="3">
    <source>
        <dbReference type="Proteomes" id="UP000191946"/>
    </source>
</evidence>
<proteinExistence type="predicted"/>